<dbReference type="Pfam" id="PF01609">
    <property type="entry name" value="DDE_Tnp_1"/>
    <property type="match status" value="1"/>
</dbReference>
<feature type="compositionally biased region" description="Basic residues" evidence="1">
    <location>
        <begin position="242"/>
        <end position="253"/>
    </location>
</feature>
<proteinExistence type="predicted"/>
<dbReference type="AlphaFoldDB" id="Q5GVX5"/>
<dbReference type="SUPFAM" id="SSF53098">
    <property type="entry name" value="Ribonuclease H-like"/>
    <property type="match status" value="1"/>
</dbReference>
<dbReference type="HOGENOM" id="CLU_061699_0_0_6"/>
<dbReference type="PATRIC" id="fig|291331.8.peg.4308"/>
<dbReference type="EMBL" id="AE013598">
    <property type="protein sequence ID" value="AAW77146.1"/>
    <property type="molecule type" value="Genomic_DNA"/>
</dbReference>
<evidence type="ECO:0000256" key="1">
    <source>
        <dbReference type="SAM" id="MobiDB-lite"/>
    </source>
</evidence>
<dbReference type="Proteomes" id="UP000006735">
    <property type="component" value="Chromosome"/>
</dbReference>
<dbReference type="PANTHER" id="PTHR35404:SF8">
    <property type="entry name" value="TRANSPOSASE OF TN10"/>
    <property type="match status" value="1"/>
</dbReference>
<dbReference type="GO" id="GO:0006313">
    <property type="term" value="P:DNA transposition"/>
    <property type="evidence" value="ECO:0007669"/>
    <property type="project" value="InterPro"/>
</dbReference>
<gene>
    <name evidence="3" type="ordered locus">XOO3892</name>
</gene>
<dbReference type="InterPro" id="IPR012337">
    <property type="entry name" value="RNaseH-like_sf"/>
</dbReference>
<accession>Q5GVX5</accession>
<dbReference type="NCBIfam" id="NF033591">
    <property type="entry name" value="transpos_IS4_2"/>
    <property type="match status" value="1"/>
</dbReference>
<dbReference type="InterPro" id="IPR047658">
    <property type="entry name" value="IS4-like_transpos"/>
</dbReference>
<name>Q5GVX5_XANOR</name>
<dbReference type="PANTHER" id="PTHR35404">
    <property type="entry name" value="TRANSPOSASE OF TN10"/>
    <property type="match status" value="1"/>
</dbReference>
<feature type="domain" description="Transposase IS4-like" evidence="2">
    <location>
        <begin position="91"/>
        <end position="332"/>
    </location>
</feature>
<organism evidence="3 4">
    <name type="scientific">Xanthomonas oryzae pv. oryzae (strain KACC10331 / KXO85)</name>
    <dbReference type="NCBI Taxonomy" id="291331"/>
    <lineage>
        <taxon>Bacteria</taxon>
        <taxon>Pseudomonadati</taxon>
        <taxon>Pseudomonadota</taxon>
        <taxon>Gammaproteobacteria</taxon>
        <taxon>Lysobacterales</taxon>
        <taxon>Lysobacteraceae</taxon>
        <taxon>Xanthomonas</taxon>
    </lineage>
</organism>
<evidence type="ECO:0000259" key="2">
    <source>
        <dbReference type="Pfam" id="PF01609"/>
    </source>
</evidence>
<sequence length="448" mass="50411">MPTMRASEVLQKCLSNSLSGMHALRQRALLRAVEALVHGGRLTLIDIARAWPGARRVRAPLKACDRLLCNRALQVERSAIERDMAHWLLRGDQPVIVIDWSDLKPDKSWCLLRAAVPVGGRTLTLLDMVVSGKQQGSPGAEKRFLQQLRALIPDDVRPILVTDAGFRTPWFRAVSAMGWDWVGRLRGRTQVKPQDVPDDAVQWIDSRRLHALASNRARELPPMQANRSDPLDCRLVLYAKTRQGRQQRNRRSPAKISRASSSLKAAAREREPWLIVASPQLHAPSAKQLVNLYARRMQIELAFRDLKSHRYGQAMEDSLTRRGERLQILLLLNTLATFASWLAGLGCEATGIAQWLSPRSSTRKLYSTLRVGREALVRCWPMEPVSRWLERLRALPDAVREHSDIGALETCVYVRCQCLVSTATASCSASVRWQVHRASVGMTLLSIC</sequence>
<dbReference type="KEGG" id="xoo:XOO3892"/>
<evidence type="ECO:0000313" key="4">
    <source>
        <dbReference type="Proteomes" id="UP000006735"/>
    </source>
</evidence>
<feature type="region of interest" description="Disordered" evidence="1">
    <location>
        <begin position="242"/>
        <end position="261"/>
    </location>
</feature>
<protein>
    <submittedName>
        <fullName evidence="3">ISxac1 transposase</fullName>
    </submittedName>
</protein>
<keyword evidence="4" id="KW-1185">Reference proteome</keyword>
<dbReference type="InterPro" id="IPR002559">
    <property type="entry name" value="Transposase_11"/>
</dbReference>
<dbReference type="GO" id="GO:0003677">
    <property type="term" value="F:DNA binding"/>
    <property type="evidence" value="ECO:0007669"/>
    <property type="project" value="InterPro"/>
</dbReference>
<reference evidence="3 4" key="1">
    <citation type="journal article" date="2005" name="Nucleic Acids Res.">
        <title>The genome sequence of Xanthomonas oryzae pathovar oryzae KACC10331, the bacterial blight pathogen of rice.</title>
        <authorList>
            <person name="Lee B.M."/>
            <person name="Park Y.J."/>
            <person name="Park D.S."/>
            <person name="Kang H.W."/>
            <person name="Kim J.G."/>
            <person name="Song E.S."/>
            <person name="Park I.C."/>
            <person name="Yoon U.H."/>
            <person name="Hahn J.H."/>
            <person name="Koo B.S."/>
            <person name="Lee G.B."/>
            <person name="Kim H."/>
            <person name="Park H.S."/>
            <person name="Yoon K.O."/>
            <person name="Kim J.H."/>
            <person name="Jung C.H."/>
            <person name="Koh N.H."/>
            <person name="Seo J.S."/>
            <person name="Go S.J."/>
        </authorList>
    </citation>
    <scope>NUCLEOTIDE SEQUENCE [LARGE SCALE GENOMIC DNA]</scope>
    <source>
        <strain evidence="4">KACC10331 / KXO85</strain>
    </source>
</reference>
<evidence type="ECO:0000313" key="3">
    <source>
        <dbReference type="EMBL" id="AAW77146.1"/>
    </source>
</evidence>
<dbReference type="GO" id="GO:0004803">
    <property type="term" value="F:transposase activity"/>
    <property type="evidence" value="ECO:0007669"/>
    <property type="project" value="InterPro"/>
</dbReference>